<evidence type="ECO:0008006" key="4">
    <source>
        <dbReference type="Google" id="ProtNLM"/>
    </source>
</evidence>
<dbReference type="SUPFAM" id="SSF54427">
    <property type="entry name" value="NTF2-like"/>
    <property type="match status" value="1"/>
</dbReference>
<proteinExistence type="predicted"/>
<feature type="transmembrane region" description="Helical" evidence="1">
    <location>
        <begin position="9"/>
        <end position="30"/>
    </location>
</feature>
<gene>
    <name evidence="2" type="ORF">SAMD00020551_4405</name>
</gene>
<dbReference type="Proteomes" id="UP000031014">
    <property type="component" value="Unassembled WGS sequence"/>
</dbReference>
<keyword evidence="1" id="KW-0472">Membrane</keyword>
<protein>
    <recommendedName>
        <fullName evidence="4">DUF4829 domain-containing protein</fullName>
    </recommendedName>
</protein>
<evidence type="ECO:0000313" key="2">
    <source>
        <dbReference type="EMBL" id="GAM16217.1"/>
    </source>
</evidence>
<keyword evidence="3" id="KW-1185">Reference proteome</keyword>
<evidence type="ECO:0000256" key="1">
    <source>
        <dbReference type="SAM" id="Phobius"/>
    </source>
</evidence>
<dbReference type="InterPro" id="IPR032710">
    <property type="entry name" value="NTF2-like_dom_sf"/>
</dbReference>
<organism evidence="2 3">
    <name type="scientific">Mesobacillus selenatarsenatis (strain DSM 18680 / JCM 14380 / FERM P-15431 / SF-1)</name>
    <dbReference type="NCBI Taxonomy" id="1321606"/>
    <lineage>
        <taxon>Bacteria</taxon>
        <taxon>Bacillati</taxon>
        <taxon>Bacillota</taxon>
        <taxon>Bacilli</taxon>
        <taxon>Bacillales</taxon>
        <taxon>Bacillaceae</taxon>
        <taxon>Mesobacillus</taxon>
    </lineage>
</organism>
<evidence type="ECO:0000313" key="3">
    <source>
        <dbReference type="Proteomes" id="UP000031014"/>
    </source>
</evidence>
<dbReference type="AlphaFoldDB" id="A0A0A8XB00"/>
<comment type="caution">
    <text evidence="2">The sequence shown here is derived from an EMBL/GenBank/DDBJ whole genome shotgun (WGS) entry which is preliminary data.</text>
</comment>
<dbReference type="RefSeq" id="WP_041967819.1">
    <property type="nucleotide sequence ID" value="NZ_BASE01000113.1"/>
</dbReference>
<name>A0A0A8XB00_MESS1</name>
<keyword evidence="1" id="KW-1133">Transmembrane helix</keyword>
<dbReference type="EMBL" id="BASE01000113">
    <property type="protein sequence ID" value="GAM16217.1"/>
    <property type="molecule type" value="Genomic_DNA"/>
</dbReference>
<dbReference type="OrthoDB" id="2720594at2"/>
<dbReference type="STRING" id="1321606.SAMD00020551_4405"/>
<keyword evidence="1" id="KW-0812">Transmembrane</keyword>
<accession>A0A0A8XB00</accession>
<sequence length="154" mass="18301">MHKKKQQHLVLFIFLAVLMVIGFLGARFLLNSPTSEAKEVVDQFYSFEQDANFSGSWKLFHPYMKEKFHKAAYIQDRSHVFIGHFGAETFSYEISEAEELKGWKAAKGEKPFDTAFRFEVKQRYTGKYGRFSFLQEVYVVEYKEDWVIIWDFNH</sequence>
<reference evidence="2 3" key="1">
    <citation type="submission" date="2013-06" db="EMBL/GenBank/DDBJ databases">
        <title>Whole genome shotgun sequence of Bacillus selenatarsenatis SF-1.</title>
        <authorList>
            <person name="Kuroda M."/>
            <person name="Sei K."/>
            <person name="Yamashita M."/>
            <person name="Ike M."/>
        </authorList>
    </citation>
    <scope>NUCLEOTIDE SEQUENCE [LARGE SCALE GENOMIC DNA]</scope>
    <source>
        <strain evidence="2 3">SF-1</strain>
    </source>
</reference>